<dbReference type="InterPro" id="IPR008719">
    <property type="entry name" value="N2O_reductase_NosL"/>
</dbReference>
<dbReference type="PANTHER" id="PTHR41247:SF1">
    <property type="entry name" value="HTH-TYPE TRANSCRIPTIONAL REPRESSOR YCNK"/>
    <property type="match status" value="1"/>
</dbReference>
<dbReference type="Pfam" id="PF05573">
    <property type="entry name" value="NosL"/>
    <property type="match status" value="1"/>
</dbReference>
<accession>A0ABU8BWU1</accession>
<dbReference type="Gene3D" id="3.30.70.2060">
    <property type="match status" value="1"/>
</dbReference>
<protein>
    <submittedName>
        <fullName evidence="1">Nitrous oxide reductase accessory protein NosL</fullName>
    </submittedName>
</protein>
<evidence type="ECO:0000313" key="2">
    <source>
        <dbReference type="Proteomes" id="UP001431963"/>
    </source>
</evidence>
<name>A0ABU8BWU1_9RHOB</name>
<dbReference type="EMBL" id="JBALHR010000006">
    <property type="protein sequence ID" value="MEH7828757.1"/>
    <property type="molecule type" value="Genomic_DNA"/>
</dbReference>
<dbReference type="RefSeq" id="WP_335423030.1">
    <property type="nucleotide sequence ID" value="NZ_JBALHR010000006.1"/>
</dbReference>
<reference evidence="1" key="1">
    <citation type="submission" date="2024-02" db="EMBL/GenBank/DDBJ databases">
        <title>Genome sequences of strain Gemmobacter sp. JM10B15.</title>
        <authorList>
            <person name="Zhang M."/>
        </authorList>
    </citation>
    <scope>NUCLEOTIDE SEQUENCE</scope>
    <source>
        <strain evidence="1">JM10B15</strain>
    </source>
</reference>
<sequence>MKRALILVLMLAACRDEVAQAVDPITLTDEAIGHYCQMNLNEHPGPKAQVHLEGLPGAPLFFSQVRDAIAYSRLPEQSHTILAIWVNDMGAPGATWEVPGPANWIDAKTAHFVVGSAREGGMGAPELVPFSDAATARDFADQHGGTVMDLAEVPDSAVIAPVADVDPVGDSADDEDFKDRLRALSQRNEG</sequence>
<dbReference type="SUPFAM" id="SSF160387">
    <property type="entry name" value="NosL/MerB-like"/>
    <property type="match status" value="1"/>
</dbReference>
<keyword evidence="2" id="KW-1185">Reference proteome</keyword>
<dbReference type="Gene3D" id="3.30.70.2050">
    <property type="match status" value="1"/>
</dbReference>
<organism evidence="1 2">
    <name type="scientific">Gemmobacter denitrificans</name>
    <dbReference type="NCBI Taxonomy" id="3123040"/>
    <lineage>
        <taxon>Bacteria</taxon>
        <taxon>Pseudomonadati</taxon>
        <taxon>Pseudomonadota</taxon>
        <taxon>Alphaproteobacteria</taxon>
        <taxon>Rhodobacterales</taxon>
        <taxon>Paracoccaceae</taxon>
        <taxon>Gemmobacter</taxon>
    </lineage>
</organism>
<gene>
    <name evidence="1" type="ORF">V6590_11400</name>
</gene>
<proteinExistence type="predicted"/>
<dbReference type="PANTHER" id="PTHR41247">
    <property type="entry name" value="HTH-TYPE TRANSCRIPTIONAL REPRESSOR YCNK"/>
    <property type="match status" value="1"/>
</dbReference>
<comment type="caution">
    <text evidence="1">The sequence shown here is derived from an EMBL/GenBank/DDBJ whole genome shotgun (WGS) entry which is preliminary data.</text>
</comment>
<dbReference type="Proteomes" id="UP001431963">
    <property type="component" value="Unassembled WGS sequence"/>
</dbReference>
<evidence type="ECO:0000313" key="1">
    <source>
        <dbReference type="EMBL" id="MEH7828757.1"/>
    </source>
</evidence>